<dbReference type="GO" id="GO:0022857">
    <property type="term" value="F:transmembrane transporter activity"/>
    <property type="evidence" value="ECO:0007669"/>
    <property type="project" value="InterPro"/>
</dbReference>
<proteinExistence type="predicted"/>
<evidence type="ECO:0000256" key="2">
    <source>
        <dbReference type="ARBA" id="ARBA00022989"/>
    </source>
</evidence>
<keyword evidence="7" id="KW-1185">Reference proteome</keyword>
<organism evidence="6 7">
    <name type="scientific">Flavobacterium weaverense</name>
    <dbReference type="NCBI Taxonomy" id="271156"/>
    <lineage>
        <taxon>Bacteria</taxon>
        <taxon>Pseudomonadati</taxon>
        <taxon>Bacteroidota</taxon>
        <taxon>Flavobacteriia</taxon>
        <taxon>Flavobacteriales</taxon>
        <taxon>Flavobacteriaceae</taxon>
        <taxon>Flavobacterium</taxon>
    </lineage>
</organism>
<dbReference type="SUPFAM" id="SSF103473">
    <property type="entry name" value="MFS general substrate transporter"/>
    <property type="match status" value="1"/>
</dbReference>
<dbReference type="CDD" id="cd17478">
    <property type="entry name" value="MFS_FsR"/>
    <property type="match status" value="1"/>
</dbReference>
<dbReference type="RefSeq" id="WP_121924195.1">
    <property type="nucleotide sequence ID" value="NZ_CBCSGA010000002.1"/>
</dbReference>
<reference evidence="6 7" key="1">
    <citation type="submission" date="2018-10" db="EMBL/GenBank/DDBJ databases">
        <title>Genomic Encyclopedia of Archaeal and Bacterial Type Strains, Phase II (KMG-II): from individual species to whole genera.</title>
        <authorList>
            <person name="Goeker M."/>
        </authorList>
    </citation>
    <scope>NUCLEOTIDE SEQUENCE [LARGE SCALE GENOMIC DNA]</scope>
    <source>
        <strain evidence="6 7">DSM 19727</strain>
    </source>
</reference>
<evidence type="ECO:0000256" key="1">
    <source>
        <dbReference type="ARBA" id="ARBA00022692"/>
    </source>
</evidence>
<feature type="transmembrane region" description="Helical" evidence="4">
    <location>
        <begin position="292"/>
        <end position="311"/>
    </location>
</feature>
<accession>A0A3M0A062</accession>
<dbReference type="EMBL" id="REFH01000007">
    <property type="protein sequence ID" value="RMA78076.1"/>
    <property type="molecule type" value="Genomic_DNA"/>
</dbReference>
<feature type="transmembrane region" description="Helical" evidence="4">
    <location>
        <begin position="349"/>
        <end position="367"/>
    </location>
</feature>
<dbReference type="PANTHER" id="PTHR43129:SF1">
    <property type="entry name" value="FOSMIDOMYCIN RESISTANCE PROTEIN"/>
    <property type="match status" value="1"/>
</dbReference>
<dbReference type="InterPro" id="IPR011701">
    <property type="entry name" value="MFS"/>
</dbReference>
<feature type="transmembrane region" description="Helical" evidence="4">
    <location>
        <begin position="223"/>
        <end position="243"/>
    </location>
</feature>
<dbReference type="Gene3D" id="1.20.1250.20">
    <property type="entry name" value="MFS general substrate transporter like domains"/>
    <property type="match status" value="2"/>
</dbReference>
<dbReference type="PROSITE" id="PS50850">
    <property type="entry name" value="MFS"/>
    <property type="match status" value="1"/>
</dbReference>
<feature type="transmembrane region" description="Helical" evidence="4">
    <location>
        <begin position="317"/>
        <end position="337"/>
    </location>
</feature>
<keyword evidence="1 4" id="KW-0812">Transmembrane</keyword>
<sequence length="403" mass="43729">MNSSSATASQSEVLNNGQQTVYPILFSIAFAHLINDLLQAVIPAAYPVLKENYNLTFTQIGLITLAYQLAGSLLQPLVGLYTDKKPKPYSQIFGMIFTSLGIVSLSYADSFSMIIVSVILVGIGSSIFHPEASRISFLASGGKRGLAQSIFQLGGNAGTALGPLLVALIVVPNAQHYIIWFLIAAGVGLIVLSRIATWYQNHLSLRSAKKAVIDLPNISQNKIVISVVILMVLIFSKFVYMASMSSYFTFYLMEKFKLSVQDSQFYLVLFLASCAVGTLIGGPLGDRFGRKYVIWFSVLGAAPFTLMLPFVDLFWTGVLSFVIGTVISSAFPAILVYAQELLPKKLGMVSGLFYGFAFGMGGLGSALLGNLADHTSITYVYYLCAYLPLIGIIAFFLPNLKKK</sequence>
<feature type="transmembrane region" description="Helical" evidence="4">
    <location>
        <begin position="263"/>
        <end position="280"/>
    </location>
</feature>
<gene>
    <name evidence="6" type="ORF">BC961_0446</name>
</gene>
<dbReference type="OrthoDB" id="9770492at2"/>
<dbReference type="PANTHER" id="PTHR43129">
    <property type="entry name" value="FOSMIDOMYCIN RESISTANCE PROTEIN"/>
    <property type="match status" value="1"/>
</dbReference>
<evidence type="ECO:0000256" key="4">
    <source>
        <dbReference type="SAM" id="Phobius"/>
    </source>
</evidence>
<feature type="transmembrane region" description="Helical" evidence="4">
    <location>
        <begin position="88"/>
        <end position="105"/>
    </location>
</feature>
<feature type="transmembrane region" description="Helical" evidence="4">
    <location>
        <begin position="379"/>
        <end position="397"/>
    </location>
</feature>
<dbReference type="AlphaFoldDB" id="A0A3M0A062"/>
<dbReference type="Pfam" id="PF07690">
    <property type="entry name" value="MFS_1"/>
    <property type="match status" value="1"/>
</dbReference>
<evidence type="ECO:0000313" key="6">
    <source>
        <dbReference type="EMBL" id="RMA78076.1"/>
    </source>
</evidence>
<feature type="transmembrane region" description="Helical" evidence="4">
    <location>
        <begin position="111"/>
        <end position="129"/>
    </location>
</feature>
<dbReference type="GO" id="GO:0005886">
    <property type="term" value="C:plasma membrane"/>
    <property type="evidence" value="ECO:0007669"/>
    <property type="project" value="TreeGrafter"/>
</dbReference>
<keyword evidence="2 4" id="KW-1133">Transmembrane helix</keyword>
<feature type="transmembrane region" description="Helical" evidence="4">
    <location>
        <begin position="62"/>
        <end position="81"/>
    </location>
</feature>
<dbReference type="Proteomes" id="UP000280368">
    <property type="component" value="Unassembled WGS sequence"/>
</dbReference>
<evidence type="ECO:0000313" key="7">
    <source>
        <dbReference type="Proteomes" id="UP000280368"/>
    </source>
</evidence>
<dbReference type="InterPro" id="IPR036259">
    <property type="entry name" value="MFS_trans_sf"/>
</dbReference>
<protein>
    <submittedName>
        <fullName evidence="6">FSR family fosmidomycin resistance protein-like MFS transporter</fullName>
    </submittedName>
</protein>
<feature type="transmembrane region" description="Helical" evidence="4">
    <location>
        <begin position="150"/>
        <end position="171"/>
    </location>
</feature>
<comment type="caution">
    <text evidence="6">The sequence shown here is derived from an EMBL/GenBank/DDBJ whole genome shotgun (WGS) entry which is preliminary data.</text>
</comment>
<keyword evidence="3 4" id="KW-0472">Membrane</keyword>
<feature type="transmembrane region" description="Helical" evidence="4">
    <location>
        <begin position="21"/>
        <end position="42"/>
    </location>
</feature>
<evidence type="ECO:0000259" key="5">
    <source>
        <dbReference type="PROSITE" id="PS50850"/>
    </source>
</evidence>
<name>A0A3M0A062_9FLAO</name>
<evidence type="ECO:0000256" key="3">
    <source>
        <dbReference type="ARBA" id="ARBA00023136"/>
    </source>
</evidence>
<feature type="transmembrane region" description="Helical" evidence="4">
    <location>
        <begin position="177"/>
        <end position="199"/>
    </location>
</feature>
<dbReference type="InterPro" id="IPR020846">
    <property type="entry name" value="MFS_dom"/>
</dbReference>
<feature type="domain" description="Major facilitator superfamily (MFS) profile" evidence="5">
    <location>
        <begin position="24"/>
        <end position="403"/>
    </location>
</feature>